<dbReference type="InterPro" id="IPR007453">
    <property type="entry name" value="DsrC/TusE"/>
</dbReference>
<reference evidence="5" key="1">
    <citation type="journal article" date="2020" name="Microbiol. Resour. Announc.">
        <title>Draft Genome Sequences of Thiorhodococcus mannitoliphagus and Thiorhodococcus minor, Purple Sulfur Photosynthetic Bacteria in the Gammaproteobacterial Family Chromatiaceae.</title>
        <authorList>
            <person name="Aviles F.A."/>
            <person name="Meyer T.E."/>
            <person name="Kyndt J.A."/>
        </authorList>
    </citation>
    <scope>NUCLEOTIDE SEQUENCE [LARGE SCALE GENOMIC DNA]</scope>
    <source>
        <strain evidence="5">DSM 18266</strain>
    </source>
</reference>
<dbReference type="AlphaFoldDB" id="A0A6P1DUD4"/>
<dbReference type="PANTHER" id="PTHR37010:SF1">
    <property type="entry name" value="SULFURTRANSFERASE TUSE"/>
    <property type="match status" value="1"/>
</dbReference>
<evidence type="ECO:0000313" key="5">
    <source>
        <dbReference type="Proteomes" id="UP000471640"/>
    </source>
</evidence>
<comment type="function">
    <text evidence="3">Part of a sulfur-relay system.</text>
</comment>
<dbReference type="Gene3D" id="1.10.10.370">
    <property type="entry name" value="DsrC-like protein, C-terminal domain"/>
    <property type="match status" value="1"/>
</dbReference>
<evidence type="ECO:0000256" key="1">
    <source>
        <dbReference type="ARBA" id="ARBA00004496"/>
    </source>
</evidence>
<evidence type="ECO:0000256" key="3">
    <source>
        <dbReference type="PIRNR" id="PIRNR006223"/>
    </source>
</evidence>
<dbReference type="GO" id="GO:0016740">
    <property type="term" value="F:transferase activity"/>
    <property type="evidence" value="ECO:0007669"/>
    <property type="project" value="UniProtKB-KW"/>
</dbReference>
<comment type="similarity">
    <text evidence="3">Belongs to the dsrC/tusE family.</text>
</comment>
<dbReference type="NCBIfam" id="TIGR03342">
    <property type="entry name" value="dsrC_tusE_dsvC"/>
    <property type="match status" value="1"/>
</dbReference>
<keyword evidence="2" id="KW-0963">Cytoplasm</keyword>
<dbReference type="SUPFAM" id="SSF69721">
    <property type="entry name" value="DsrC, the gamma subunit of dissimilatory sulfite reductase"/>
    <property type="match status" value="1"/>
</dbReference>
<evidence type="ECO:0000256" key="2">
    <source>
        <dbReference type="ARBA" id="ARBA00022490"/>
    </source>
</evidence>
<comment type="subcellular location">
    <subcellularLocation>
        <location evidence="1">Cytoplasm</location>
    </subcellularLocation>
</comment>
<dbReference type="EC" id="2.8.1.-" evidence="3"/>
<proteinExistence type="inferred from homology"/>
<keyword evidence="5" id="KW-1185">Reference proteome</keyword>
<dbReference type="GO" id="GO:0097163">
    <property type="term" value="F:sulfur carrier activity"/>
    <property type="evidence" value="ECO:0007669"/>
    <property type="project" value="TreeGrafter"/>
</dbReference>
<sequence length="112" mass="12704">MAIEVNGKTIATTEAGYLENHLDWDEDIGRKLAEIEGIELTDKHWDVINYLRDEYINNSQNQPMERVVLKDMGKLWGSKPSSKDLYQLFPLAPTKQGTKIAGLPAVRRKGGY</sequence>
<evidence type="ECO:0000313" key="4">
    <source>
        <dbReference type="EMBL" id="NEX20581.1"/>
    </source>
</evidence>
<protein>
    <recommendedName>
        <fullName evidence="3">Sulfurtransferase</fullName>
        <ecNumber evidence="3">2.8.1.-</ecNumber>
    </recommendedName>
</protein>
<dbReference type="Pfam" id="PF04358">
    <property type="entry name" value="DsrC"/>
    <property type="match status" value="1"/>
</dbReference>
<dbReference type="PANTHER" id="PTHR37010">
    <property type="entry name" value="SULFURTRANSFERASE TUSE"/>
    <property type="match status" value="1"/>
</dbReference>
<gene>
    <name evidence="4" type="ORF">G3480_09695</name>
</gene>
<accession>A0A6P1DUD4</accession>
<dbReference type="InterPro" id="IPR042072">
    <property type="entry name" value="DsrC-like_C"/>
</dbReference>
<dbReference type="EMBL" id="JAAIJR010000031">
    <property type="protein sequence ID" value="NEX20581.1"/>
    <property type="molecule type" value="Genomic_DNA"/>
</dbReference>
<dbReference type="InterPro" id="IPR025526">
    <property type="entry name" value="DsrC-like_dom_sf"/>
</dbReference>
<dbReference type="GO" id="GO:0002143">
    <property type="term" value="P:tRNA wobble position uridine thiolation"/>
    <property type="evidence" value="ECO:0007669"/>
    <property type="project" value="TreeGrafter"/>
</dbReference>
<dbReference type="RefSeq" id="WP_164653690.1">
    <property type="nucleotide sequence ID" value="NZ_JAAIJR010000031.1"/>
</dbReference>
<dbReference type="Proteomes" id="UP000471640">
    <property type="component" value="Unassembled WGS sequence"/>
</dbReference>
<dbReference type="PIRSF" id="PIRSF006223">
    <property type="entry name" value="DsrC_TusE"/>
    <property type="match status" value="1"/>
</dbReference>
<name>A0A6P1DUD4_9GAMM</name>
<reference evidence="4 5" key="2">
    <citation type="submission" date="2020-02" db="EMBL/GenBank/DDBJ databases">
        <title>Genome sequences of Thiorhodococcus mannitoliphagus and Thiorhodococcus minor, purple sulfur photosynthetic bacteria in the gammaproteobacterial family, Chromatiaceae.</title>
        <authorList>
            <person name="Aviles F.A."/>
            <person name="Meyer T.E."/>
            <person name="Kyndt J.A."/>
        </authorList>
    </citation>
    <scope>NUCLEOTIDE SEQUENCE [LARGE SCALE GENOMIC DNA]</scope>
    <source>
        <strain evidence="4 5">DSM 18266</strain>
    </source>
</reference>
<dbReference type="GO" id="GO:0005737">
    <property type="term" value="C:cytoplasm"/>
    <property type="evidence" value="ECO:0007669"/>
    <property type="project" value="UniProtKB-SubCell"/>
</dbReference>
<comment type="caution">
    <text evidence="4">The sequence shown here is derived from an EMBL/GenBank/DDBJ whole genome shotgun (WGS) entry which is preliminary data.</text>
</comment>
<dbReference type="Gene3D" id="3.30.1420.10">
    <property type="match status" value="1"/>
</dbReference>
<keyword evidence="3" id="KW-0808">Transferase</keyword>
<organism evidence="4 5">
    <name type="scientific">Thiorhodococcus mannitoliphagus</name>
    <dbReference type="NCBI Taxonomy" id="329406"/>
    <lineage>
        <taxon>Bacteria</taxon>
        <taxon>Pseudomonadati</taxon>
        <taxon>Pseudomonadota</taxon>
        <taxon>Gammaproteobacteria</taxon>
        <taxon>Chromatiales</taxon>
        <taxon>Chromatiaceae</taxon>
        <taxon>Thiorhodococcus</taxon>
    </lineage>
</organism>
<dbReference type="InterPro" id="IPR043163">
    <property type="entry name" value="DsrC-like_N"/>
</dbReference>